<feature type="transmembrane region" description="Helical" evidence="5">
    <location>
        <begin position="246"/>
        <end position="265"/>
    </location>
</feature>
<sequence length="524" mass="60229">MKAIKKIVQNLKTWTGRLILLLVIWQFFSVIMVVIFNWPAWISWVNLSLLSVWVLFLDIFDSFLLLIASIPFYIILPNPYFETLSMWRILFAWLFAVWFIRDLKFNFRNLKFLPYDKILGIFTALALIITLSFARFIGQGIKEILFWLNVYLFYLVLVNAIKTRAQIIRTVKYTAGSLLLIVGLGFVQLATTFFVNLDVFWVYWASFASKVYYGQYFGEIALYSNSWFSYDGARQLRLFSVLPDSHAFALIAMFALAFLLPLLVLNKKSKKIVSSLWKNIILSSLAIALTATRAVWIGIAGPIFSAAVLFIRNIQREFLKKIFTVFALVVVLAALLPVINLGFEFIRTGRPDGEFGSRAFSIYDLENSSNLGRLQIWKESLNVALAKPFGVGLGNFVIGVYGAGDSMTYEDIISQKNEDFNLPFEFVTAHSLYLQILVELGFLSLIIFVMFILKYFKDVWVFVKKYKEKNDFLVVLVLQLGLALCWVFTSALFDVTLFNDRVLIYFFIALGLSGMIIKNYEILK</sequence>
<feature type="transmembrane region" description="Helical" evidence="5">
    <location>
        <begin position="272"/>
        <end position="289"/>
    </location>
</feature>
<evidence type="ECO:0000313" key="8">
    <source>
        <dbReference type="Proteomes" id="UP000230922"/>
    </source>
</evidence>
<dbReference type="EMBL" id="PFAK01000046">
    <property type="protein sequence ID" value="PIR96116.1"/>
    <property type="molecule type" value="Genomic_DNA"/>
</dbReference>
<accession>A0A2H0VAJ8</accession>
<evidence type="ECO:0000259" key="6">
    <source>
        <dbReference type="Pfam" id="PF04932"/>
    </source>
</evidence>
<feature type="transmembrane region" description="Helical" evidence="5">
    <location>
        <begin position="173"/>
        <end position="195"/>
    </location>
</feature>
<feature type="transmembrane region" description="Helical" evidence="5">
    <location>
        <begin position="473"/>
        <end position="496"/>
    </location>
</feature>
<feature type="transmembrane region" description="Helical" evidence="5">
    <location>
        <begin position="295"/>
        <end position="311"/>
    </location>
</feature>
<comment type="subcellular location">
    <subcellularLocation>
        <location evidence="1">Membrane</location>
        <topology evidence="1">Multi-pass membrane protein</topology>
    </subcellularLocation>
</comment>
<feature type="domain" description="O-antigen ligase-related" evidence="6">
    <location>
        <begin position="280"/>
        <end position="449"/>
    </location>
</feature>
<keyword evidence="4 5" id="KW-0472">Membrane</keyword>
<feature type="transmembrane region" description="Helical" evidence="5">
    <location>
        <begin position="119"/>
        <end position="138"/>
    </location>
</feature>
<feature type="transmembrane region" description="Helical" evidence="5">
    <location>
        <begin position="50"/>
        <end position="74"/>
    </location>
</feature>
<dbReference type="GO" id="GO:0016020">
    <property type="term" value="C:membrane"/>
    <property type="evidence" value="ECO:0007669"/>
    <property type="project" value="UniProtKB-SubCell"/>
</dbReference>
<feature type="transmembrane region" description="Helical" evidence="5">
    <location>
        <begin position="80"/>
        <end position="99"/>
    </location>
</feature>
<evidence type="ECO:0000256" key="2">
    <source>
        <dbReference type="ARBA" id="ARBA00022692"/>
    </source>
</evidence>
<reference evidence="8" key="1">
    <citation type="submission" date="2017-09" db="EMBL/GenBank/DDBJ databases">
        <title>Depth-based differentiation of microbial function through sediment-hosted aquifers and enrichment of novel symbionts in the deep terrestrial subsurface.</title>
        <authorList>
            <person name="Probst A.J."/>
            <person name="Ladd B."/>
            <person name="Jarett J.K."/>
            <person name="Geller-Mcgrath D.E."/>
            <person name="Sieber C.M.K."/>
            <person name="Emerson J.B."/>
            <person name="Anantharaman K."/>
            <person name="Thomas B.C."/>
            <person name="Malmstrom R."/>
            <person name="Stieglmeier M."/>
            <person name="Klingl A."/>
            <person name="Woyke T."/>
            <person name="Ryan C.M."/>
            <person name="Banfield J.F."/>
        </authorList>
    </citation>
    <scope>NUCLEOTIDE SEQUENCE [LARGE SCALE GENOMIC DNA]</scope>
</reference>
<evidence type="ECO:0000256" key="4">
    <source>
        <dbReference type="ARBA" id="ARBA00023136"/>
    </source>
</evidence>
<dbReference type="PANTHER" id="PTHR37422">
    <property type="entry name" value="TEICHURONIC ACID BIOSYNTHESIS PROTEIN TUAE"/>
    <property type="match status" value="1"/>
</dbReference>
<feature type="transmembrane region" description="Helical" evidence="5">
    <location>
        <begin position="323"/>
        <end position="343"/>
    </location>
</feature>
<keyword evidence="2 5" id="KW-0812">Transmembrane</keyword>
<name>A0A2H0VAJ8_9BACT</name>
<keyword evidence="3 5" id="KW-1133">Transmembrane helix</keyword>
<feature type="transmembrane region" description="Helical" evidence="5">
    <location>
        <begin position="432"/>
        <end position="453"/>
    </location>
</feature>
<evidence type="ECO:0000256" key="3">
    <source>
        <dbReference type="ARBA" id="ARBA00022989"/>
    </source>
</evidence>
<organism evidence="7 8">
    <name type="scientific">Candidatus Doudnabacteria bacterium CG10_big_fil_rev_8_21_14_0_10_42_18</name>
    <dbReference type="NCBI Taxonomy" id="1974552"/>
    <lineage>
        <taxon>Bacteria</taxon>
        <taxon>Candidatus Doudnaibacteriota</taxon>
    </lineage>
</organism>
<feature type="transmembrane region" description="Helical" evidence="5">
    <location>
        <begin position="502"/>
        <end position="520"/>
    </location>
</feature>
<feature type="transmembrane region" description="Helical" evidence="5">
    <location>
        <begin position="144"/>
        <end position="161"/>
    </location>
</feature>
<proteinExistence type="predicted"/>
<evidence type="ECO:0000256" key="5">
    <source>
        <dbReference type="SAM" id="Phobius"/>
    </source>
</evidence>
<comment type="caution">
    <text evidence="7">The sequence shown here is derived from an EMBL/GenBank/DDBJ whole genome shotgun (WGS) entry which is preliminary data.</text>
</comment>
<evidence type="ECO:0000313" key="7">
    <source>
        <dbReference type="EMBL" id="PIR96116.1"/>
    </source>
</evidence>
<feature type="transmembrane region" description="Helical" evidence="5">
    <location>
        <begin position="18"/>
        <end position="38"/>
    </location>
</feature>
<protein>
    <recommendedName>
        <fullName evidence="6">O-antigen ligase-related domain-containing protein</fullName>
    </recommendedName>
</protein>
<dbReference type="Proteomes" id="UP000230922">
    <property type="component" value="Unassembled WGS sequence"/>
</dbReference>
<dbReference type="Pfam" id="PF04932">
    <property type="entry name" value="Wzy_C"/>
    <property type="match status" value="1"/>
</dbReference>
<dbReference type="InterPro" id="IPR007016">
    <property type="entry name" value="O-antigen_ligase-rel_domated"/>
</dbReference>
<evidence type="ECO:0000256" key="1">
    <source>
        <dbReference type="ARBA" id="ARBA00004141"/>
    </source>
</evidence>
<dbReference type="PANTHER" id="PTHR37422:SF13">
    <property type="entry name" value="LIPOPOLYSACCHARIDE BIOSYNTHESIS PROTEIN PA4999-RELATED"/>
    <property type="match status" value="1"/>
</dbReference>
<dbReference type="AlphaFoldDB" id="A0A2H0VAJ8"/>
<gene>
    <name evidence="7" type="ORF">COT92_02835</name>
</gene>
<dbReference type="InterPro" id="IPR051533">
    <property type="entry name" value="WaaL-like"/>
</dbReference>